<proteinExistence type="predicted"/>
<dbReference type="EMBL" id="JBBWWR010000002">
    <property type="protein sequence ID" value="KAK8970172.1"/>
    <property type="molecule type" value="Genomic_DNA"/>
</dbReference>
<accession>A0ABR2N169</accession>
<dbReference type="Proteomes" id="UP001412067">
    <property type="component" value="Unassembled WGS sequence"/>
</dbReference>
<evidence type="ECO:0000313" key="1">
    <source>
        <dbReference type="EMBL" id="KAK8970172.1"/>
    </source>
</evidence>
<evidence type="ECO:0000313" key="2">
    <source>
        <dbReference type="Proteomes" id="UP001412067"/>
    </source>
</evidence>
<comment type="caution">
    <text evidence="1">The sequence shown here is derived from an EMBL/GenBank/DDBJ whole genome shotgun (WGS) entry which is preliminary data.</text>
</comment>
<reference evidence="1 2" key="1">
    <citation type="journal article" date="2022" name="Nat. Plants">
        <title>Genomes of leafy and leafless Platanthera orchids illuminate the evolution of mycoheterotrophy.</title>
        <authorList>
            <person name="Li M.H."/>
            <person name="Liu K.W."/>
            <person name="Li Z."/>
            <person name="Lu H.C."/>
            <person name="Ye Q.L."/>
            <person name="Zhang D."/>
            <person name="Wang J.Y."/>
            <person name="Li Y.F."/>
            <person name="Zhong Z.M."/>
            <person name="Liu X."/>
            <person name="Yu X."/>
            <person name="Liu D.K."/>
            <person name="Tu X.D."/>
            <person name="Liu B."/>
            <person name="Hao Y."/>
            <person name="Liao X.Y."/>
            <person name="Jiang Y.T."/>
            <person name="Sun W.H."/>
            <person name="Chen J."/>
            <person name="Chen Y.Q."/>
            <person name="Ai Y."/>
            <person name="Zhai J.W."/>
            <person name="Wu S.S."/>
            <person name="Zhou Z."/>
            <person name="Hsiao Y.Y."/>
            <person name="Wu W.L."/>
            <person name="Chen Y.Y."/>
            <person name="Lin Y.F."/>
            <person name="Hsu J.L."/>
            <person name="Li C.Y."/>
            <person name="Wang Z.W."/>
            <person name="Zhao X."/>
            <person name="Zhong W.Y."/>
            <person name="Ma X.K."/>
            <person name="Ma L."/>
            <person name="Huang J."/>
            <person name="Chen G.Z."/>
            <person name="Huang M.Z."/>
            <person name="Huang L."/>
            <person name="Peng D.H."/>
            <person name="Luo Y.B."/>
            <person name="Zou S.Q."/>
            <person name="Chen S.P."/>
            <person name="Lan S."/>
            <person name="Tsai W.C."/>
            <person name="Van de Peer Y."/>
            <person name="Liu Z.J."/>
        </authorList>
    </citation>
    <scope>NUCLEOTIDE SEQUENCE [LARGE SCALE GENOMIC DNA]</scope>
    <source>
        <strain evidence="1">Lor288</strain>
    </source>
</reference>
<sequence>MTEYRCIPPSIISSNTISITDSCIWGHSPFFHLLFKIDHASWISPATARPSIEPEEMGAGNKFDNVKLFSDLPEGVAIRNMQGEVIDVPDAISNLNNSISKCTGA</sequence>
<organism evidence="1 2">
    <name type="scientific">Platanthera guangdongensis</name>
    <dbReference type="NCBI Taxonomy" id="2320717"/>
    <lineage>
        <taxon>Eukaryota</taxon>
        <taxon>Viridiplantae</taxon>
        <taxon>Streptophyta</taxon>
        <taxon>Embryophyta</taxon>
        <taxon>Tracheophyta</taxon>
        <taxon>Spermatophyta</taxon>
        <taxon>Magnoliopsida</taxon>
        <taxon>Liliopsida</taxon>
        <taxon>Asparagales</taxon>
        <taxon>Orchidaceae</taxon>
        <taxon>Orchidoideae</taxon>
        <taxon>Orchideae</taxon>
        <taxon>Orchidinae</taxon>
        <taxon>Platanthera</taxon>
    </lineage>
</organism>
<keyword evidence="2" id="KW-1185">Reference proteome</keyword>
<gene>
    <name evidence="1" type="ORF">KSP40_PGU008587</name>
</gene>
<name>A0ABR2N169_9ASPA</name>
<protein>
    <submittedName>
        <fullName evidence="1">Uncharacterized protein</fullName>
    </submittedName>
</protein>